<reference evidence="2" key="1">
    <citation type="submission" date="2016-12" db="EMBL/GenBank/DDBJ databases">
        <authorList>
            <person name="Brunel B."/>
        </authorList>
    </citation>
    <scope>NUCLEOTIDE SEQUENCE [LARGE SCALE GENOMIC DNA]</scope>
</reference>
<name>A0A2P9AWB5_9HYPH</name>
<gene>
    <name evidence="1" type="ORF">BQ8482_80132</name>
</gene>
<sequence>MAIHPFEVIPMQARLIVSLVSLLVDARLVIAPAFSAGGGGSARFTVDNNIKGGPNV</sequence>
<organism evidence="1 2">
    <name type="scientific">Mesorhizobium delmotii</name>
    <dbReference type="NCBI Taxonomy" id="1631247"/>
    <lineage>
        <taxon>Bacteria</taxon>
        <taxon>Pseudomonadati</taxon>
        <taxon>Pseudomonadota</taxon>
        <taxon>Alphaproteobacteria</taxon>
        <taxon>Hyphomicrobiales</taxon>
        <taxon>Phyllobacteriaceae</taxon>
        <taxon>Mesorhizobium</taxon>
    </lineage>
</organism>
<keyword evidence="2" id="KW-1185">Reference proteome</keyword>
<proteinExistence type="predicted"/>
<evidence type="ECO:0000313" key="1">
    <source>
        <dbReference type="EMBL" id="SJM35498.1"/>
    </source>
</evidence>
<dbReference type="Proteomes" id="UP000245698">
    <property type="component" value="Unassembled WGS sequence"/>
</dbReference>
<dbReference type="EMBL" id="FUIG01000092">
    <property type="protein sequence ID" value="SJM35498.1"/>
    <property type="molecule type" value="Genomic_DNA"/>
</dbReference>
<protein>
    <submittedName>
        <fullName evidence="1">Uncharacterized protein</fullName>
    </submittedName>
</protein>
<accession>A0A2P9AWB5</accession>
<dbReference type="RefSeq" id="WP_156768434.1">
    <property type="nucleotide sequence ID" value="NZ_FUIG01000092.1"/>
</dbReference>
<evidence type="ECO:0000313" key="2">
    <source>
        <dbReference type="Proteomes" id="UP000245698"/>
    </source>
</evidence>
<dbReference type="AlphaFoldDB" id="A0A2P9AWB5"/>